<proteinExistence type="inferred from homology"/>
<accession>A0A5B0NGV1</accession>
<comment type="similarity">
    <text evidence="2">Belongs to the SCC4/mau-2 family.</text>
</comment>
<comment type="subcellular location">
    <subcellularLocation>
        <location evidence="1">Nucleus</location>
    </subcellularLocation>
</comment>
<dbReference type="PANTHER" id="PTHR21394">
    <property type="entry name" value="MAU2 CHROMATID COHESION FACTOR HOMOLOG"/>
    <property type="match status" value="1"/>
</dbReference>
<evidence type="ECO:0000256" key="2">
    <source>
        <dbReference type="ARBA" id="ARBA00008585"/>
    </source>
</evidence>
<keyword evidence="4" id="KW-0498">Mitosis</keyword>
<evidence type="ECO:0000256" key="6">
    <source>
        <dbReference type="ARBA" id="ARBA00023242"/>
    </source>
</evidence>
<keyword evidence="10" id="KW-1185">Reference proteome</keyword>
<feature type="region of interest" description="Disordered" evidence="8">
    <location>
        <begin position="823"/>
        <end position="857"/>
    </location>
</feature>
<dbReference type="InterPro" id="IPR019440">
    <property type="entry name" value="MAU2"/>
</dbReference>
<evidence type="ECO:0000256" key="7">
    <source>
        <dbReference type="ARBA" id="ARBA00023306"/>
    </source>
</evidence>
<evidence type="ECO:0000256" key="8">
    <source>
        <dbReference type="SAM" id="MobiDB-lite"/>
    </source>
</evidence>
<evidence type="ECO:0000256" key="5">
    <source>
        <dbReference type="ARBA" id="ARBA00022829"/>
    </source>
</evidence>
<feature type="region of interest" description="Disordered" evidence="8">
    <location>
        <begin position="365"/>
        <end position="419"/>
    </location>
</feature>
<reference evidence="9 10" key="1">
    <citation type="submission" date="2019-05" db="EMBL/GenBank/DDBJ databases">
        <title>Emergence of the Ug99 lineage of the wheat stem rust pathogen through somatic hybridization.</title>
        <authorList>
            <person name="Li F."/>
            <person name="Upadhyaya N.M."/>
            <person name="Sperschneider J."/>
            <person name="Matny O."/>
            <person name="Nguyen-Phuc H."/>
            <person name="Mago R."/>
            <person name="Raley C."/>
            <person name="Miller M.E."/>
            <person name="Silverstein K.A.T."/>
            <person name="Henningsen E."/>
            <person name="Hirsch C.D."/>
            <person name="Visser B."/>
            <person name="Pretorius Z.A."/>
            <person name="Steffenson B.J."/>
            <person name="Schwessinger B."/>
            <person name="Dodds P.N."/>
            <person name="Figueroa M."/>
        </authorList>
    </citation>
    <scope>NUCLEOTIDE SEQUENCE [LARGE SCALE GENOMIC DNA]</scope>
    <source>
        <strain evidence="9">21-0</strain>
    </source>
</reference>
<keyword evidence="6" id="KW-0539">Nucleus</keyword>
<evidence type="ECO:0000256" key="1">
    <source>
        <dbReference type="ARBA" id="ARBA00004123"/>
    </source>
</evidence>
<feature type="region of interest" description="Disordered" evidence="8">
    <location>
        <begin position="47"/>
        <end position="68"/>
    </location>
</feature>
<gene>
    <name evidence="9" type="ORF">PGT21_025577</name>
</gene>
<keyword evidence="3" id="KW-0132">Cell division</keyword>
<organism evidence="9 10">
    <name type="scientific">Puccinia graminis f. sp. tritici</name>
    <dbReference type="NCBI Taxonomy" id="56615"/>
    <lineage>
        <taxon>Eukaryota</taxon>
        <taxon>Fungi</taxon>
        <taxon>Dikarya</taxon>
        <taxon>Basidiomycota</taxon>
        <taxon>Pucciniomycotina</taxon>
        <taxon>Pucciniomycetes</taxon>
        <taxon>Pucciniales</taxon>
        <taxon>Pucciniaceae</taxon>
        <taxon>Puccinia</taxon>
    </lineage>
</organism>
<dbReference type="OrthoDB" id="5565328at2759"/>
<evidence type="ECO:0000256" key="4">
    <source>
        <dbReference type="ARBA" id="ARBA00022776"/>
    </source>
</evidence>
<dbReference type="Proteomes" id="UP000324748">
    <property type="component" value="Unassembled WGS sequence"/>
</dbReference>
<dbReference type="Pfam" id="PF10345">
    <property type="entry name" value="Cohesin_load"/>
    <property type="match status" value="2"/>
</dbReference>
<feature type="compositionally biased region" description="Low complexity" evidence="8">
    <location>
        <begin position="56"/>
        <end position="66"/>
    </location>
</feature>
<keyword evidence="7" id="KW-0131">Cell cycle</keyword>
<dbReference type="GO" id="GO:0005634">
    <property type="term" value="C:nucleus"/>
    <property type="evidence" value="ECO:0007669"/>
    <property type="project" value="UniProtKB-SubCell"/>
</dbReference>
<dbReference type="AlphaFoldDB" id="A0A5B0NGV1"/>
<feature type="compositionally biased region" description="Low complexity" evidence="8">
    <location>
        <begin position="282"/>
        <end position="297"/>
    </location>
</feature>
<evidence type="ECO:0000313" key="9">
    <source>
        <dbReference type="EMBL" id="KAA1087208.1"/>
    </source>
</evidence>
<name>A0A5B0NGV1_PUCGR</name>
<feature type="compositionally biased region" description="Low complexity" evidence="8">
    <location>
        <begin position="365"/>
        <end position="389"/>
    </location>
</feature>
<dbReference type="EMBL" id="VSWC01000105">
    <property type="protein sequence ID" value="KAA1087208.1"/>
    <property type="molecule type" value="Genomic_DNA"/>
</dbReference>
<feature type="region of interest" description="Disordered" evidence="8">
    <location>
        <begin position="282"/>
        <end position="301"/>
    </location>
</feature>
<keyword evidence="5" id="KW-0159">Chromosome partition</keyword>
<evidence type="ECO:0000256" key="3">
    <source>
        <dbReference type="ARBA" id="ARBA00022618"/>
    </source>
</evidence>
<comment type="caution">
    <text evidence="9">The sequence shown here is derived from an EMBL/GenBank/DDBJ whole genome shotgun (WGS) entry which is preliminary data.</text>
</comment>
<dbReference type="GO" id="GO:0007059">
    <property type="term" value="P:chromosome segregation"/>
    <property type="evidence" value="ECO:0007669"/>
    <property type="project" value="UniProtKB-KW"/>
</dbReference>
<evidence type="ECO:0000313" key="10">
    <source>
        <dbReference type="Proteomes" id="UP000324748"/>
    </source>
</evidence>
<evidence type="ECO:0008006" key="11">
    <source>
        <dbReference type="Google" id="ProtNLM"/>
    </source>
</evidence>
<dbReference type="GO" id="GO:0007064">
    <property type="term" value="P:mitotic sister chromatid cohesion"/>
    <property type="evidence" value="ECO:0007669"/>
    <property type="project" value="InterPro"/>
</dbReference>
<protein>
    <recommendedName>
        <fullName evidence="11">Cohesin loading factor</fullName>
    </recommendedName>
</protein>
<sequence>MNHQQQQTELPQPILLLHLYQQHLNQARQLTPRLTIRPSWQTKQLGKLHYQHPEEQQQQQQQQHQQLSSTISDYRKHISIAIACLRAIITLTEQPTTTTTTNQPPIPIELNLFVSSQLAQILISETQEYQLANQIIQHALNLSRQRDSLIPFKLSLSQSLISILIADPKTPFRQIKKQIERAIQLTLKNQTVDPRFVGWYYRFQLLLCQLSYERAKDYPVALAALRSMISLAESRNDGELWVACKTYEIKLAIDRHEWALVGQLFGSMLPLIDKLPIQEQAIPPQQQQQQSSSSSPLLAPPTPHHLISIGQQLKHYIILLLVVYHSTIGQTETAKWWLKHLRTQMDSPEREEGEAEGTYKIYLQAPSSHRPPARPSSTNTSFIGSSSTTPRKRLFDDHPKSPKLPNPSETWRPSEPASPGSQYLLVSIMPRELMYTLTYLVSLAVHFDGHGKSPKSLIYAQEGLKQVDRQLILGFQYLTHLHHPLQTNHACPVLLGYLPSILNSFQDHLKLLLDIKIEINLLLTQISIVRSDFLLADQLLVEMIKTVCESSRWETYRPRIAFLKSMLSHATGNLPSARQSLLTTLFLATQHSKALHPSPVGQVGYMTDLSTLGKTCYVLLRLAEQTDDRSLPPSSSSGSTTLFNPENLLAHPTNDFSRSFAVDRIIAELASTLKLALPHLSMAIHVVLAISCGEIVKAKHHLTSALNEANKTSNTHLKMILLGLLSTMFLNTRSDQATKMLKSCYKLSQGFVSNHLLLPHQQQQQPQGVGPLQSRPGFENLQLIPQQQQQQQVAVGNSSLGLCVGRKLVEIYESQASGVGCAAEDAENGAPEAPETGAVKQTVDGGKTPDRGAQQSKKDRLVWANHLHQQILNQTPLL</sequence>
<dbReference type="GO" id="GO:0051301">
    <property type="term" value="P:cell division"/>
    <property type="evidence" value="ECO:0007669"/>
    <property type="project" value="UniProtKB-KW"/>
</dbReference>